<dbReference type="InterPro" id="IPR005036">
    <property type="entry name" value="CBM21_dom"/>
</dbReference>
<feature type="compositionally biased region" description="Polar residues" evidence="1">
    <location>
        <begin position="511"/>
        <end position="525"/>
    </location>
</feature>
<feature type="compositionally biased region" description="Low complexity" evidence="1">
    <location>
        <begin position="59"/>
        <end position="74"/>
    </location>
</feature>
<evidence type="ECO:0000256" key="1">
    <source>
        <dbReference type="SAM" id="MobiDB-lite"/>
    </source>
</evidence>
<feature type="region of interest" description="Disordered" evidence="1">
    <location>
        <begin position="254"/>
        <end position="278"/>
    </location>
</feature>
<feature type="compositionally biased region" description="Polar residues" evidence="1">
    <location>
        <begin position="645"/>
        <end position="657"/>
    </location>
</feature>
<feature type="domain" description="CBM21" evidence="2">
    <location>
        <begin position="300"/>
        <end position="409"/>
    </location>
</feature>
<evidence type="ECO:0000313" key="4">
    <source>
        <dbReference type="Proteomes" id="UP001213000"/>
    </source>
</evidence>
<accession>A0AAD5VL72</accession>
<evidence type="ECO:0000313" key="3">
    <source>
        <dbReference type="EMBL" id="KAJ3562811.1"/>
    </source>
</evidence>
<dbReference type="InterPro" id="IPR050782">
    <property type="entry name" value="PP1_regulatory_subunit_3"/>
</dbReference>
<feature type="region of interest" description="Disordered" evidence="1">
    <location>
        <begin position="601"/>
        <end position="715"/>
    </location>
</feature>
<dbReference type="GO" id="GO:0000164">
    <property type="term" value="C:protein phosphatase type 1 complex"/>
    <property type="evidence" value="ECO:0007669"/>
    <property type="project" value="TreeGrafter"/>
</dbReference>
<dbReference type="GO" id="GO:0005979">
    <property type="term" value="P:regulation of glycogen biosynthetic process"/>
    <property type="evidence" value="ECO:0007669"/>
    <property type="project" value="TreeGrafter"/>
</dbReference>
<reference evidence="3" key="1">
    <citation type="submission" date="2022-07" db="EMBL/GenBank/DDBJ databases">
        <title>Genome Sequence of Leucocoprinus birnbaumii.</title>
        <authorList>
            <person name="Buettner E."/>
        </authorList>
    </citation>
    <scope>NUCLEOTIDE SEQUENCE</scope>
    <source>
        <strain evidence="3">VT141</strain>
    </source>
</reference>
<dbReference type="Proteomes" id="UP001213000">
    <property type="component" value="Unassembled WGS sequence"/>
</dbReference>
<feature type="region of interest" description="Disordered" evidence="1">
    <location>
        <begin position="490"/>
        <end position="542"/>
    </location>
</feature>
<feature type="region of interest" description="Disordered" evidence="1">
    <location>
        <begin position="158"/>
        <end position="209"/>
    </location>
</feature>
<dbReference type="AlphaFoldDB" id="A0AAD5VL72"/>
<dbReference type="GO" id="GO:0008157">
    <property type="term" value="F:protein phosphatase 1 binding"/>
    <property type="evidence" value="ECO:0007669"/>
    <property type="project" value="TreeGrafter"/>
</dbReference>
<dbReference type="PROSITE" id="PS51159">
    <property type="entry name" value="CBM21"/>
    <property type="match status" value="1"/>
</dbReference>
<dbReference type="InterPro" id="IPR038175">
    <property type="entry name" value="CBM21_dom_sf"/>
</dbReference>
<dbReference type="GO" id="GO:2001069">
    <property type="term" value="F:glycogen binding"/>
    <property type="evidence" value="ECO:0007669"/>
    <property type="project" value="TreeGrafter"/>
</dbReference>
<dbReference type="PANTHER" id="PTHR12307">
    <property type="entry name" value="PROTEIN PHOSPHATASE 1 REGULATORY SUBUNIT"/>
    <property type="match status" value="1"/>
</dbReference>
<dbReference type="PANTHER" id="PTHR12307:SF36">
    <property type="entry name" value="GLYCOGEN-BINDING SUBUNIT 76A"/>
    <property type="match status" value="1"/>
</dbReference>
<feature type="compositionally biased region" description="Polar residues" evidence="1">
    <location>
        <begin position="172"/>
        <end position="183"/>
    </location>
</feature>
<feature type="compositionally biased region" description="Low complexity" evidence="1">
    <location>
        <begin position="625"/>
        <end position="637"/>
    </location>
</feature>
<feature type="region of interest" description="Disordered" evidence="1">
    <location>
        <begin position="1"/>
        <end position="104"/>
    </location>
</feature>
<feature type="compositionally biased region" description="Polar residues" evidence="1">
    <location>
        <begin position="87"/>
        <end position="99"/>
    </location>
</feature>
<name>A0AAD5VL72_9AGAR</name>
<feature type="compositionally biased region" description="Polar residues" evidence="1">
    <location>
        <begin position="791"/>
        <end position="801"/>
    </location>
</feature>
<proteinExistence type="predicted"/>
<sequence length="816" mass="89004">MSTPSHIRHTRDSNQAGGPLPIIPRRATRSQSMPTCASSTERPILSPPPHDWSQNALESDSSSSSTSGSSTSTTRARRKRVKGVRTGASSPPRVTSALSPPQDIPDLFGQTCQRRVVHGAFDRDRTTSLSGVSAPRPLVYTPGTLRLSVETMRTHMLTDARPHPCDPRASYLNGSKTAPPQESKTADGSRLVIRKKSGQPVKSSLKSSRCTRGNLSIVTIGTSSKSEPPTPKAVHFDPQLEHIKLFLAEQKPLAVSRDGSPTEDTSGTDSDFPSFIYGKDDEARPSRKKLVMRPINIVPKSDLDAKVVLEDFYLNFDGTNILGKIRVRNIAFAKTVTVRFTFDSWQTTSEVNARYAESINPQFDRFSFSIRLNDMLSRIEGKTLVMAVRYNVNGQEFWDNNHHQDYVATFTKAKVARESKRSDGGNVDDVKSLQSRLERVARRDNEHSESIVVPQKLATKEPELPSLKSGIALSSRYDFAASLRNSTSWKPNDIPAWASPPKSARALSPPSRDTSSSVDLCSPSTIPWPEKSSPPNRSTTLPAYLPPLKGQLPMMSPRDFEEERVFLPSHPLVHDSVQNTDRGRNHRRGFSADAAWTGFDSAMKRTPHGTPALDSSPSSIRHHSFPPLLSPESTLSSHRPKSFGLQLNDQSFSNARQPPSPPSTSPDFSRGFGLSSGESSADSELSTPSLSTPTSSRSPTPSPTEPFMKPTLPPLPLFGDGDNMLQPLQPLSPGTHYRHFLNQFCFFTGSSPSSGSGVPITENSYRAEVTKSHSDVCAATNPSFGDIVTTCDDSGTSTPTVPSGKWGSRPGTPVTP</sequence>
<organism evidence="3 4">
    <name type="scientific">Leucocoprinus birnbaumii</name>
    <dbReference type="NCBI Taxonomy" id="56174"/>
    <lineage>
        <taxon>Eukaryota</taxon>
        <taxon>Fungi</taxon>
        <taxon>Dikarya</taxon>
        <taxon>Basidiomycota</taxon>
        <taxon>Agaricomycotina</taxon>
        <taxon>Agaricomycetes</taxon>
        <taxon>Agaricomycetidae</taxon>
        <taxon>Agaricales</taxon>
        <taxon>Agaricineae</taxon>
        <taxon>Agaricaceae</taxon>
        <taxon>Leucocoprinus</taxon>
    </lineage>
</organism>
<feature type="compositionally biased region" description="Polar residues" evidence="1">
    <location>
        <begin position="200"/>
        <end position="209"/>
    </location>
</feature>
<evidence type="ECO:0000259" key="2">
    <source>
        <dbReference type="PROSITE" id="PS51159"/>
    </source>
</evidence>
<feature type="compositionally biased region" description="Low complexity" evidence="1">
    <location>
        <begin position="673"/>
        <end position="699"/>
    </location>
</feature>
<comment type="caution">
    <text evidence="3">The sequence shown here is derived from an EMBL/GenBank/DDBJ whole genome shotgun (WGS) entry which is preliminary data.</text>
</comment>
<gene>
    <name evidence="3" type="ORF">NP233_g9345</name>
</gene>
<keyword evidence="4" id="KW-1185">Reference proteome</keyword>
<protein>
    <recommendedName>
        <fullName evidence="2">CBM21 domain-containing protein</fullName>
    </recommendedName>
</protein>
<feature type="region of interest" description="Disordered" evidence="1">
    <location>
        <begin position="791"/>
        <end position="816"/>
    </location>
</feature>
<dbReference type="Gene3D" id="2.60.40.2440">
    <property type="entry name" value="Carbohydrate binding type-21 domain"/>
    <property type="match status" value="1"/>
</dbReference>
<feature type="compositionally biased region" description="Polar residues" evidence="1">
    <location>
        <begin position="29"/>
        <end position="41"/>
    </location>
</feature>
<dbReference type="EMBL" id="JANIEX010000828">
    <property type="protein sequence ID" value="KAJ3562811.1"/>
    <property type="molecule type" value="Genomic_DNA"/>
</dbReference>
<feature type="compositionally biased region" description="Polar residues" evidence="1">
    <location>
        <begin position="262"/>
        <end position="271"/>
    </location>
</feature>
<dbReference type="Pfam" id="PF03370">
    <property type="entry name" value="CBM_21"/>
    <property type="match status" value="1"/>
</dbReference>